<dbReference type="AlphaFoldDB" id="A0A8J3E9F8"/>
<accession>A0A8J3E9F8</accession>
<feature type="compositionally biased region" description="Basic and acidic residues" evidence="1">
    <location>
        <begin position="66"/>
        <end position="79"/>
    </location>
</feature>
<proteinExistence type="predicted"/>
<keyword evidence="4" id="KW-1185">Reference proteome</keyword>
<evidence type="ECO:0000256" key="2">
    <source>
        <dbReference type="SAM" id="Phobius"/>
    </source>
</evidence>
<feature type="region of interest" description="Disordered" evidence="1">
    <location>
        <begin position="66"/>
        <end position="97"/>
    </location>
</feature>
<gene>
    <name evidence="3" type="ORF">GCM10010995_15710</name>
</gene>
<evidence type="ECO:0000256" key="1">
    <source>
        <dbReference type="SAM" id="MobiDB-lite"/>
    </source>
</evidence>
<name>A0A8J3E9F8_9GAMM</name>
<organism evidence="3 4">
    <name type="scientific">Cysteiniphilum litorale</name>
    <dbReference type="NCBI Taxonomy" id="2056700"/>
    <lineage>
        <taxon>Bacteria</taxon>
        <taxon>Pseudomonadati</taxon>
        <taxon>Pseudomonadota</taxon>
        <taxon>Gammaproteobacteria</taxon>
        <taxon>Thiotrichales</taxon>
        <taxon>Fastidiosibacteraceae</taxon>
        <taxon>Cysteiniphilum</taxon>
    </lineage>
</organism>
<dbReference type="Proteomes" id="UP000636949">
    <property type="component" value="Unassembled WGS sequence"/>
</dbReference>
<keyword evidence="2" id="KW-0812">Transmembrane</keyword>
<evidence type="ECO:0000313" key="3">
    <source>
        <dbReference type="EMBL" id="GGF99304.1"/>
    </source>
</evidence>
<keyword evidence="2" id="KW-1133">Transmembrane helix</keyword>
<keyword evidence="2" id="KW-0472">Membrane</keyword>
<dbReference type="RefSeq" id="WP_117003158.1">
    <property type="nucleotide sequence ID" value="NZ_BMJS01000016.1"/>
</dbReference>
<reference evidence="3" key="1">
    <citation type="journal article" date="2014" name="Int. J. Syst. Evol. Microbiol.">
        <title>Complete genome sequence of Corynebacterium casei LMG S-19264T (=DSM 44701T), isolated from a smear-ripened cheese.</title>
        <authorList>
            <consortium name="US DOE Joint Genome Institute (JGI-PGF)"/>
            <person name="Walter F."/>
            <person name="Albersmeier A."/>
            <person name="Kalinowski J."/>
            <person name="Ruckert C."/>
        </authorList>
    </citation>
    <scope>NUCLEOTIDE SEQUENCE</scope>
    <source>
        <strain evidence="3">CGMCC 1.15758</strain>
    </source>
</reference>
<reference evidence="3" key="2">
    <citation type="submission" date="2020-09" db="EMBL/GenBank/DDBJ databases">
        <authorList>
            <person name="Sun Q."/>
            <person name="Zhou Y."/>
        </authorList>
    </citation>
    <scope>NUCLEOTIDE SEQUENCE</scope>
    <source>
        <strain evidence="3">CGMCC 1.15758</strain>
    </source>
</reference>
<protein>
    <submittedName>
        <fullName evidence="3">Uncharacterized protein</fullName>
    </submittedName>
</protein>
<sequence>MGNQLLQQLIHDGKQIIKLPVVIAFVVVTILVFGVVNTLVSVVVSLLLASGYYLLAWSWLNRKLNKDSKDSKDNKETKTDVNQQSQNKGADEAVQAD</sequence>
<evidence type="ECO:0000313" key="4">
    <source>
        <dbReference type="Proteomes" id="UP000636949"/>
    </source>
</evidence>
<feature type="transmembrane region" description="Helical" evidence="2">
    <location>
        <begin position="16"/>
        <end position="36"/>
    </location>
</feature>
<comment type="caution">
    <text evidence="3">The sequence shown here is derived from an EMBL/GenBank/DDBJ whole genome shotgun (WGS) entry which is preliminary data.</text>
</comment>
<feature type="transmembrane region" description="Helical" evidence="2">
    <location>
        <begin position="42"/>
        <end position="60"/>
    </location>
</feature>
<dbReference type="EMBL" id="BMJS01000016">
    <property type="protein sequence ID" value="GGF99304.1"/>
    <property type="molecule type" value="Genomic_DNA"/>
</dbReference>